<keyword evidence="2" id="KW-0812">Transmembrane</keyword>
<keyword evidence="2" id="KW-1133">Transmembrane helix</keyword>
<accession>A0ABU0IX80</accession>
<feature type="transmembrane region" description="Helical" evidence="2">
    <location>
        <begin position="20"/>
        <end position="36"/>
    </location>
</feature>
<keyword evidence="2" id="KW-0472">Membrane</keyword>
<dbReference type="EMBL" id="JAUSVS010000013">
    <property type="protein sequence ID" value="MDQ0466617.1"/>
    <property type="molecule type" value="Genomic_DNA"/>
</dbReference>
<feature type="transmembrane region" description="Helical" evidence="2">
    <location>
        <begin position="97"/>
        <end position="123"/>
    </location>
</feature>
<gene>
    <name evidence="3" type="ORF">QO010_004413</name>
</gene>
<proteinExistence type="predicted"/>
<feature type="transmembrane region" description="Helical" evidence="2">
    <location>
        <begin position="56"/>
        <end position="85"/>
    </location>
</feature>
<protein>
    <submittedName>
        <fullName evidence="3">Preprotein translocase subunit SecG</fullName>
    </submittedName>
</protein>
<reference evidence="3 4" key="1">
    <citation type="submission" date="2023-07" db="EMBL/GenBank/DDBJ databases">
        <title>Genomic Encyclopedia of Type Strains, Phase IV (KMG-IV): sequencing the most valuable type-strain genomes for metagenomic binning, comparative biology and taxonomic classification.</title>
        <authorList>
            <person name="Goeker M."/>
        </authorList>
    </citation>
    <scope>NUCLEOTIDE SEQUENCE [LARGE SCALE GENOMIC DNA]</scope>
    <source>
        <strain evidence="3 4">DSM 18695</strain>
    </source>
</reference>
<name>A0ABU0IX80_9CAUL</name>
<evidence type="ECO:0000313" key="4">
    <source>
        <dbReference type="Proteomes" id="UP001228905"/>
    </source>
</evidence>
<sequence>MTEFGQARPPRRKVNTWPQVIIASLVVGAWGAWRTIVKPGQGAELGSALAGGNLDLFVAGWLGGALLQVTLAAMVVWVVMTFVFLRKVKEDRAGRNLGILWLAALLGSAAPLLIVGAMLTFGAGPIQTAERSMTADVQAALGPNGPALSTTPRAGGDTGQIERVLRTLIAGRIADEKALQTALKDLDFPNFVKPAALAVPGVLPKSEQKVVRIKVLIEQFRARQDMRLAQARAGLEALTIRSSLREKVLSDYDSLVETARFDRTRYWDLLYSSAFEMQQMIRQLRRPNGRWSLRGDAMTFTNDADLKAYNAHATKLNSILAEIQAVSARAYQSPVGSTQTKPSDARTIDFENDPNLDERLK</sequence>
<dbReference type="RefSeq" id="WP_307352749.1">
    <property type="nucleotide sequence ID" value="NZ_JAUSVS010000013.1"/>
</dbReference>
<evidence type="ECO:0000313" key="3">
    <source>
        <dbReference type="EMBL" id="MDQ0466617.1"/>
    </source>
</evidence>
<comment type="caution">
    <text evidence="3">The sequence shown here is derived from an EMBL/GenBank/DDBJ whole genome shotgun (WGS) entry which is preliminary data.</text>
</comment>
<dbReference type="Proteomes" id="UP001228905">
    <property type="component" value="Unassembled WGS sequence"/>
</dbReference>
<organism evidence="3 4">
    <name type="scientific">Caulobacter ginsengisoli</name>
    <dbReference type="NCBI Taxonomy" id="400775"/>
    <lineage>
        <taxon>Bacteria</taxon>
        <taxon>Pseudomonadati</taxon>
        <taxon>Pseudomonadota</taxon>
        <taxon>Alphaproteobacteria</taxon>
        <taxon>Caulobacterales</taxon>
        <taxon>Caulobacteraceae</taxon>
        <taxon>Caulobacter</taxon>
    </lineage>
</organism>
<evidence type="ECO:0000256" key="1">
    <source>
        <dbReference type="SAM" id="MobiDB-lite"/>
    </source>
</evidence>
<keyword evidence="4" id="KW-1185">Reference proteome</keyword>
<feature type="region of interest" description="Disordered" evidence="1">
    <location>
        <begin position="331"/>
        <end position="361"/>
    </location>
</feature>
<evidence type="ECO:0000256" key="2">
    <source>
        <dbReference type="SAM" id="Phobius"/>
    </source>
</evidence>